<organism evidence="1 2">
    <name type="scientific">Suhomyces tanzawaensis NRRL Y-17324</name>
    <dbReference type="NCBI Taxonomy" id="984487"/>
    <lineage>
        <taxon>Eukaryota</taxon>
        <taxon>Fungi</taxon>
        <taxon>Dikarya</taxon>
        <taxon>Ascomycota</taxon>
        <taxon>Saccharomycotina</taxon>
        <taxon>Pichiomycetes</taxon>
        <taxon>Debaryomycetaceae</taxon>
        <taxon>Suhomyces</taxon>
    </lineage>
</organism>
<reference evidence="2" key="1">
    <citation type="submission" date="2016-05" db="EMBL/GenBank/DDBJ databases">
        <title>Comparative genomics of biotechnologically important yeasts.</title>
        <authorList>
            <consortium name="DOE Joint Genome Institute"/>
            <person name="Riley R."/>
            <person name="Haridas S."/>
            <person name="Wolfe K.H."/>
            <person name="Lopes M.R."/>
            <person name="Hittinger C.T."/>
            <person name="Goker M."/>
            <person name="Salamov A."/>
            <person name="Wisecaver J."/>
            <person name="Long T.M."/>
            <person name="Aerts A.L."/>
            <person name="Barry K."/>
            <person name="Choi C."/>
            <person name="Clum A."/>
            <person name="Coughlan A.Y."/>
            <person name="Deshpande S."/>
            <person name="Douglass A.P."/>
            <person name="Hanson S.J."/>
            <person name="Klenk H.-P."/>
            <person name="Labutti K."/>
            <person name="Lapidus A."/>
            <person name="Lindquist E."/>
            <person name="Lipzen A."/>
            <person name="Meier-Kolthoff J.P."/>
            <person name="Ohm R.A."/>
            <person name="Otillar R.P."/>
            <person name="Pangilinan J."/>
            <person name="Peng Y."/>
            <person name="Rokas A."/>
            <person name="Rosa C.A."/>
            <person name="Scheuner C."/>
            <person name="Sibirny A.A."/>
            <person name="Slot J.C."/>
            <person name="Stielow J.B."/>
            <person name="Sun H."/>
            <person name="Kurtzman C.P."/>
            <person name="Blackwell M."/>
            <person name="Grigoriev I.V."/>
            <person name="Jeffries T.W."/>
        </authorList>
    </citation>
    <scope>NUCLEOTIDE SEQUENCE [LARGE SCALE GENOMIC DNA]</scope>
    <source>
        <strain evidence="2">NRRL Y-17324</strain>
    </source>
</reference>
<evidence type="ECO:0000313" key="1">
    <source>
        <dbReference type="EMBL" id="ODV82474.1"/>
    </source>
</evidence>
<dbReference type="OrthoDB" id="4025483at2759"/>
<dbReference type="RefSeq" id="XP_020067596.1">
    <property type="nucleotide sequence ID" value="XM_020209133.1"/>
</dbReference>
<sequence>MANGEDHPHLNGAKNIATGVAGGIGASSVANALGCGQAGGIISGVAGSIGANKAEQKGEEKLRNDTVNTIKDIGVGVAGSLGGNKVADKLGLGQVGHIAAGIGGGVAAGNAEHKLEDEAKKD</sequence>
<dbReference type="GeneID" id="30983269"/>
<dbReference type="AlphaFoldDB" id="A0A1E4SSJ2"/>
<dbReference type="EMBL" id="KV453909">
    <property type="protein sequence ID" value="ODV82474.1"/>
    <property type="molecule type" value="Genomic_DNA"/>
</dbReference>
<proteinExistence type="predicted"/>
<evidence type="ECO:0000313" key="2">
    <source>
        <dbReference type="Proteomes" id="UP000094285"/>
    </source>
</evidence>
<protein>
    <submittedName>
        <fullName evidence="1">Uncharacterized protein</fullName>
    </submittedName>
</protein>
<gene>
    <name evidence="1" type="ORF">CANTADRAFT_4463</name>
</gene>
<name>A0A1E4SSJ2_9ASCO</name>
<dbReference type="STRING" id="984487.A0A1E4SSJ2"/>
<dbReference type="Proteomes" id="UP000094285">
    <property type="component" value="Unassembled WGS sequence"/>
</dbReference>
<keyword evidence="2" id="KW-1185">Reference proteome</keyword>
<accession>A0A1E4SSJ2</accession>